<dbReference type="SUPFAM" id="SSF75217">
    <property type="entry name" value="alpha/beta knot"/>
    <property type="match status" value="1"/>
</dbReference>
<feature type="region of interest" description="Disordered" evidence="6">
    <location>
        <begin position="275"/>
        <end position="314"/>
    </location>
</feature>
<evidence type="ECO:0000313" key="8">
    <source>
        <dbReference type="EMBL" id="MBB6211140.1"/>
    </source>
</evidence>
<comment type="subcellular location">
    <subcellularLocation>
        <location evidence="5">Cytoplasm</location>
    </subcellularLocation>
</comment>
<comment type="function">
    <text evidence="5">Catalyzes the formation of 2'O-methylated cytidine (Cm32) or 2'O-methylated uridine (Um32) at position 32 in tRNA.</text>
</comment>
<evidence type="ECO:0000256" key="2">
    <source>
        <dbReference type="ARBA" id="ARBA00022603"/>
    </source>
</evidence>
<dbReference type="EMBL" id="JACIIX010000009">
    <property type="protein sequence ID" value="MBB6211140.1"/>
    <property type="molecule type" value="Genomic_DNA"/>
</dbReference>
<evidence type="ECO:0000256" key="5">
    <source>
        <dbReference type="RuleBase" id="RU362024"/>
    </source>
</evidence>
<comment type="catalytic activity">
    <reaction evidence="5">
        <text>uridine(32) in tRNA + S-adenosyl-L-methionine = 2'-O-methyluridine(32) in tRNA + S-adenosyl-L-homocysteine + H(+)</text>
        <dbReference type="Rhea" id="RHEA:42936"/>
        <dbReference type="Rhea" id="RHEA-COMP:10107"/>
        <dbReference type="Rhea" id="RHEA-COMP:10290"/>
        <dbReference type="ChEBI" id="CHEBI:15378"/>
        <dbReference type="ChEBI" id="CHEBI:57856"/>
        <dbReference type="ChEBI" id="CHEBI:59789"/>
        <dbReference type="ChEBI" id="CHEBI:65315"/>
        <dbReference type="ChEBI" id="CHEBI:74478"/>
        <dbReference type="EC" id="2.1.1.200"/>
    </reaction>
</comment>
<protein>
    <recommendedName>
        <fullName evidence="5">tRNA (cytidine/uridine-2'-O-)-methyltransferase TrmJ</fullName>
        <ecNumber evidence="5">2.1.1.200</ecNumber>
    </recommendedName>
    <alternativeName>
        <fullName evidence="5">tRNA (cytidine(32)/uridine(32)-2'-O)-methyltransferase</fullName>
    </alternativeName>
    <alternativeName>
        <fullName evidence="5">tRNA Cm32/Um32 methyltransferase</fullName>
    </alternativeName>
</protein>
<dbReference type="AlphaFoldDB" id="A0A7X0DMM7"/>
<evidence type="ECO:0000256" key="1">
    <source>
        <dbReference type="ARBA" id="ARBA00007228"/>
    </source>
</evidence>
<dbReference type="RefSeq" id="WP_184263955.1">
    <property type="nucleotide sequence ID" value="NZ_JACIIX010000009.1"/>
</dbReference>
<dbReference type="GO" id="GO:0160206">
    <property type="term" value="F:tRNA (cytidine(32)/uridine(32)-2'-O)-methyltransferase activity"/>
    <property type="evidence" value="ECO:0007669"/>
    <property type="project" value="UniProtKB-EC"/>
</dbReference>
<comment type="subunit">
    <text evidence="5">Homodimer.</text>
</comment>
<evidence type="ECO:0000256" key="4">
    <source>
        <dbReference type="ARBA" id="ARBA00022691"/>
    </source>
</evidence>
<keyword evidence="5" id="KW-0819">tRNA processing</keyword>
<dbReference type="Gene3D" id="1.10.8.590">
    <property type="match status" value="1"/>
</dbReference>
<keyword evidence="3 8" id="KW-0808">Transferase</keyword>
<evidence type="ECO:0000259" key="7">
    <source>
        <dbReference type="Pfam" id="PF00588"/>
    </source>
</evidence>
<name>A0A7X0DMM7_NOVIT</name>
<dbReference type="GO" id="GO:0002128">
    <property type="term" value="P:tRNA nucleoside ribose methylation"/>
    <property type="evidence" value="ECO:0007669"/>
    <property type="project" value="TreeGrafter"/>
</dbReference>
<keyword evidence="9" id="KW-1185">Reference proteome</keyword>
<evidence type="ECO:0000313" key="9">
    <source>
        <dbReference type="Proteomes" id="UP000544872"/>
    </source>
</evidence>
<dbReference type="Proteomes" id="UP000544872">
    <property type="component" value="Unassembled WGS sequence"/>
</dbReference>
<evidence type="ECO:0000256" key="3">
    <source>
        <dbReference type="ARBA" id="ARBA00022679"/>
    </source>
</evidence>
<keyword evidence="5" id="KW-0963">Cytoplasm</keyword>
<dbReference type="InterPro" id="IPR004384">
    <property type="entry name" value="RNA_MeTrfase_TrmJ/LasT"/>
</dbReference>
<reference evidence="8 9" key="1">
    <citation type="submission" date="2020-08" db="EMBL/GenBank/DDBJ databases">
        <title>Genomic Encyclopedia of Type Strains, Phase IV (KMG-IV): sequencing the most valuable type-strain genomes for metagenomic binning, comparative biology and taxonomic classification.</title>
        <authorList>
            <person name="Goeker M."/>
        </authorList>
    </citation>
    <scope>NUCLEOTIDE SEQUENCE [LARGE SCALE GENOMIC DNA]</scope>
    <source>
        <strain evidence="8 9">DSM 11590</strain>
    </source>
</reference>
<accession>A0A7X0DMM7</accession>
<sequence length="314" mass="34770">MADETGQQAGQQVGWRERGRALLPKDVTASRGVTPAIILVEPQLEENIGTCARAMGNCGLGDLRLVRPRPDHMAERAIAAASGADAILEQVRIFDTTEEAIADLTHVYATTARRRDMMKRLVTPRSAATEMHGALHRSPVEHCGILFGRERSGLHNDDVALASAVLEIPLNPYFCSLNLAQAVLLVGYEWFQRRDDTPDVRAAERSSPLATQKELDVLYRHLETELDACGFLRVEAKRPGMVRNIRAMFARNNLSAQEVKTLHGIIRELRWGRRPDRPHRNEEGNIMGWAAEEGALPPEAGMPETDGPDTPAHD</sequence>
<proteinExistence type="inferred from homology"/>
<comment type="similarity">
    <text evidence="1">Belongs to the class IV-like SAM-binding methyltransferase superfamily. RNA methyltransferase TrmH family.</text>
</comment>
<dbReference type="CDD" id="cd18093">
    <property type="entry name" value="SpoU-like_TrmJ"/>
    <property type="match status" value="1"/>
</dbReference>
<dbReference type="GO" id="GO:0003723">
    <property type="term" value="F:RNA binding"/>
    <property type="evidence" value="ECO:0007669"/>
    <property type="project" value="InterPro"/>
</dbReference>
<dbReference type="InterPro" id="IPR029028">
    <property type="entry name" value="Alpha/beta_knot_MTases"/>
</dbReference>
<dbReference type="GO" id="GO:0005829">
    <property type="term" value="C:cytosol"/>
    <property type="evidence" value="ECO:0007669"/>
    <property type="project" value="TreeGrafter"/>
</dbReference>
<comment type="caution">
    <text evidence="8">The sequence shown here is derived from an EMBL/GenBank/DDBJ whole genome shotgun (WGS) entry which is preliminary data.</text>
</comment>
<dbReference type="PANTHER" id="PTHR42786:SF7">
    <property type="entry name" value="TRNA_RRNA METHYLTRANSFERASE SPOU TYPE DOMAIN-CONTAINING PROTEIN"/>
    <property type="match status" value="1"/>
</dbReference>
<dbReference type="InterPro" id="IPR001537">
    <property type="entry name" value="SpoU_MeTrfase"/>
</dbReference>
<dbReference type="Pfam" id="PF00588">
    <property type="entry name" value="SpoU_methylase"/>
    <property type="match status" value="1"/>
</dbReference>
<dbReference type="InterPro" id="IPR029026">
    <property type="entry name" value="tRNA_m1G_MTases_N"/>
</dbReference>
<evidence type="ECO:0000256" key="6">
    <source>
        <dbReference type="SAM" id="MobiDB-lite"/>
    </source>
</evidence>
<dbReference type="EC" id="2.1.1.200" evidence="5"/>
<feature type="domain" description="tRNA/rRNA methyltransferase SpoU type" evidence="7">
    <location>
        <begin position="36"/>
        <end position="188"/>
    </location>
</feature>
<feature type="compositionally biased region" description="Low complexity" evidence="6">
    <location>
        <begin position="288"/>
        <end position="304"/>
    </location>
</feature>
<gene>
    <name evidence="5" type="primary">trmJ</name>
    <name evidence="8" type="ORF">FHS48_002575</name>
</gene>
<keyword evidence="2 5" id="KW-0489">Methyltransferase</keyword>
<dbReference type="PANTHER" id="PTHR42786">
    <property type="entry name" value="TRNA/RRNA METHYLTRANSFERASE"/>
    <property type="match status" value="1"/>
</dbReference>
<organism evidence="8 9">
    <name type="scientific">Novispirillum itersonii</name>
    <name type="common">Aquaspirillum itersonii</name>
    <dbReference type="NCBI Taxonomy" id="189"/>
    <lineage>
        <taxon>Bacteria</taxon>
        <taxon>Pseudomonadati</taxon>
        <taxon>Pseudomonadota</taxon>
        <taxon>Alphaproteobacteria</taxon>
        <taxon>Rhodospirillales</taxon>
        <taxon>Novispirillaceae</taxon>
        <taxon>Novispirillum</taxon>
    </lineage>
</organism>
<dbReference type="NCBIfam" id="TIGR00050">
    <property type="entry name" value="rRNA_methyl_1"/>
    <property type="match status" value="1"/>
</dbReference>
<keyword evidence="4 5" id="KW-0949">S-adenosyl-L-methionine</keyword>
<dbReference type="Gene3D" id="3.40.1280.10">
    <property type="match status" value="1"/>
</dbReference>
<comment type="catalytic activity">
    <reaction evidence="5">
        <text>cytidine(32) in tRNA + S-adenosyl-L-methionine = 2'-O-methylcytidine(32) in tRNA + S-adenosyl-L-homocysteine + H(+)</text>
        <dbReference type="Rhea" id="RHEA:42932"/>
        <dbReference type="Rhea" id="RHEA-COMP:10288"/>
        <dbReference type="Rhea" id="RHEA-COMP:10289"/>
        <dbReference type="ChEBI" id="CHEBI:15378"/>
        <dbReference type="ChEBI" id="CHEBI:57856"/>
        <dbReference type="ChEBI" id="CHEBI:59789"/>
        <dbReference type="ChEBI" id="CHEBI:74495"/>
        <dbReference type="ChEBI" id="CHEBI:82748"/>
        <dbReference type="EC" id="2.1.1.200"/>
    </reaction>
</comment>